<dbReference type="InterPro" id="IPR001680">
    <property type="entry name" value="WD40_rpt"/>
</dbReference>
<evidence type="ECO:0000256" key="5">
    <source>
        <dbReference type="ARBA" id="ARBA00022737"/>
    </source>
</evidence>
<organism evidence="12 13">
    <name type="scientific">Corynespora cassiicola Philippines</name>
    <dbReference type="NCBI Taxonomy" id="1448308"/>
    <lineage>
        <taxon>Eukaryota</taxon>
        <taxon>Fungi</taxon>
        <taxon>Dikarya</taxon>
        <taxon>Ascomycota</taxon>
        <taxon>Pezizomycotina</taxon>
        <taxon>Dothideomycetes</taxon>
        <taxon>Pleosporomycetidae</taxon>
        <taxon>Pleosporales</taxon>
        <taxon>Corynesporascaceae</taxon>
        <taxon>Corynespora</taxon>
    </lineage>
</organism>
<dbReference type="Pfam" id="PF00400">
    <property type="entry name" value="WD40"/>
    <property type="match status" value="4"/>
</dbReference>
<comment type="similarity">
    <text evidence="2 9">Belongs to the WD repeat DDB2/WDR76 family.</text>
</comment>
<keyword evidence="4 8" id="KW-0853">WD repeat</keyword>
<dbReference type="FunFam" id="2.130.10.10:FF:000562">
    <property type="entry name" value="DNA damage-binding protein CMR1"/>
    <property type="match status" value="1"/>
</dbReference>
<dbReference type="GO" id="GO:0003677">
    <property type="term" value="F:DNA binding"/>
    <property type="evidence" value="ECO:0007669"/>
    <property type="project" value="UniProtKB-UniRule"/>
</dbReference>
<dbReference type="AlphaFoldDB" id="A0A2T2NFM5"/>
<dbReference type="GO" id="GO:0005634">
    <property type="term" value="C:nucleus"/>
    <property type="evidence" value="ECO:0007669"/>
    <property type="project" value="TreeGrafter"/>
</dbReference>
<dbReference type="InterPro" id="IPR050853">
    <property type="entry name" value="WD_repeat_DNA-damage-binding"/>
</dbReference>
<dbReference type="PROSITE" id="PS00678">
    <property type="entry name" value="WD_REPEATS_1"/>
    <property type="match status" value="1"/>
</dbReference>
<evidence type="ECO:0000256" key="2">
    <source>
        <dbReference type="ARBA" id="ARBA00005434"/>
    </source>
</evidence>
<dbReference type="GO" id="GO:2000001">
    <property type="term" value="P:regulation of DNA damage checkpoint"/>
    <property type="evidence" value="ECO:0007669"/>
    <property type="project" value="TreeGrafter"/>
</dbReference>
<keyword evidence="6 9" id="KW-0227">DNA damage</keyword>
<feature type="repeat" description="WD" evidence="8">
    <location>
        <begin position="349"/>
        <end position="365"/>
    </location>
</feature>
<dbReference type="PROSITE" id="PS50082">
    <property type="entry name" value="WD_REPEATS_2"/>
    <property type="match status" value="1"/>
</dbReference>
<keyword evidence="5" id="KW-0677">Repeat</keyword>
<keyword evidence="13" id="KW-1185">Reference proteome</keyword>
<dbReference type="InterPro" id="IPR036322">
    <property type="entry name" value="WD40_repeat_dom_sf"/>
</dbReference>
<reference evidence="12 13" key="1">
    <citation type="journal article" date="2018" name="Front. Microbiol.">
        <title>Genome-Wide Analysis of Corynespora cassiicola Leaf Fall Disease Putative Effectors.</title>
        <authorList>
            <person name="Lopez D."/>
            <person name="Ribeiro S."/>
            <person name="Label P."/>
            <person name="Fumanal B."/>
            <person name="Venisse J.S."/>
            <person name="Kohler A."/>
            <person name="de Oliveira R.R."/>
            <person name="Labutti K."/>
            <person name="Lipzen A."/>
            <person name="Lail K."/>
            <person name="Bauer D."/>
            <person name="Ohm R.A."/>
            <person name="Barry K.W."/>
            <person name="Spatafora J."/>
            <person name="Grigoriev I.V."/>
            <person name="Martin F.M."/>
            <person name="Pujade-Renaud V."/>
        </authorList>
    </citation>
    <scope>NUCLEOTIDE SEQUENCE [LARGE SCALE GENOMIC DNA]</scope>
    <source>
        <strain evidence="12 13">Philippines</strain>
    </source>
</reference>
<evidence type="ECO:0000313" key="12">
    <source>
        <dbReference type="EMBL" id="PSN64232.1"/>
    </source>
</evidence>
<evidence type="ECO:0000256" key="8">
    <source>
        <dbReference type="PROSITE-ProRule" id="PRU00221"/>
    </source>
</evidence>
<protein>
    <recommendedName>
        <fullName evidence="3 9">DNA damage-binding protein CMR1</fullName>
    </recommendedName>
</protein>
<keyword evidence="7 9" id="KW-0238">DNA-binding</keyword>
<dbReference type="InterPro" id="IPR015943">
    <property type="entry name" value="WD40/YVTN_repeat-like_dom_sf"/>
</dbReference>
<sequence>MARQKVELSEYERKRQENIAKTQALLRNLEMEAAQAGLAPTAKPAVSTKAKTRKAAPKKIKQEEVVPRRTSSRLKGIEADSDKAKRKAEEEFMAQKEADRAKRQRISDAYNLNDIVVAGKSWDQNGNFLSIVGPAVPYERTFEADDYKETTDKELRELREKLSGLQLWEDYEPNEIKLTPERIYAIGLHPTAEKPLVFAGDKLGNLGICDCSQKAPEINLEDDEDADPEGPSITTLKPHTRTIHTFQFSPHDANALYSASYDSSVRKLDLAKGTAIEVYAPSDANEDAPLSGIEIAQTDPNMLYFSTLDGRFGIYDMRTPSEQSAGLEIFQLSEKKIGGFSLHPLQPHLVATASLDRTLKIWDLRKINGKGEWRLPALIGEHESRLSVSHAAWNTAGQVATASYDDTIKIHDFNTCADWDVGTNLAEDDMKPSVVVPHNNQTGRWVTILRAQWQQFPQDGVQRFCIGNMNRFVDIYTAKGQQLAQLGGDGITAVPAVAKFHPTQDWVAAGTASGKLCLWL</sequence>
<keyword evidence="10" id="KW-0175">Coiled coil</keyword>
<feature type="compositionally biased region" description="Basic residues" evidence="11">
    <location>
        <begin position="50"/>
        <end position="59"/>
    </location>
</feature>
<dbReference type="Gene3D" id="2.130.10.10">
    <property type="entry name" value="YVTN repeat-like/Quinoprotein amine dehydrogenase"/>
    <property type="match status" value="1"/>
</dbReference>
<evidence type="ECO:0000313" key="13">
    <source>
        <dbReference type="Proteomes" id="UP000240883"/>
    </source>
</evidence>
<dbReference type="InterPro" id="IPR019775">
    <property type="entry name" value="WD40_repeat_CS"/>
</dbReference>
<dbReference type="SUPFAM" id="SSF50978">
    <property type="entry name" value="WD40 repeat-like"/>
    <property type="match status" value="1"/>
</dbReference>
<evidence type="ECO:0000256" key="4">
    <source>
        <dbReference type="ARBA" id="ARBA00022574"/>
    </source>
</evidence>
<evidence type="ECO:0000256" key="3">
    <source>
        <dbReference type="ARBA" id="ARBA00021132"/>
    </source>
</evidence>
<evidence type="ECO:0000256" key="11">
    <source>
        <dbReference type="SAM" id="MobiDB-lite"/>
    </source>
</evidence>
<dbReference type="STRING" id="1448308.A0A2T2NFM5"/>
<evidence type="ECO:0000256" key="7">
    <source>
        <dbReference type="ARBA" id="ARBA00023125"/>
    </source>
</evidence>
<feature type="coiled-coil region" evidence="10">
    <location>
        <begin position="1"/>
        <end position="32"/>
    </location>
</feature>
<accession>A0A2T2NFM5</accession>
<dbReference type="EMBL" id="KZ678138">
    <property type="protein sequence ID" value="PSN64232.1"/>
    <property type="molecule type" value="Genomic_DNA"/>
</dbReference>
<proteinExistence type="inferred from homology"/>
<dbReference type="Proteomes" id="UP000240883">
    <property type="component" value="Unassembled WGS sequence"/>
</dbReference>
<gene>
    <name evidence="12" type="ORF">BS50DRAFT_590071</name>
</gene>
<evidence type="ECO:0000256" key="6">
    <source>
        <dbReference type="ARBA" id="ARBA00022763"/>
    </source>
</evidence>
<dbReference type="GO" id="GO:0006974">
    <property type="term" value="P:DNA damage response"/>
    <property type="evidence" value="ECO:0007669"/>
    <property type="project" value="UniProtKB-KW"/>
</dbReference>
<comment type="function">
    <text evidence="1 9">DNA-binding protein that binds to both single- and double-stranded DNA. Binds preferentially to UV-damaged DNA. May be involved in DNA-metabolic processes.</text>
</comment>
<evidence type="ECO:0000256" key="10">
    <source>
        <dbReference type="SAM" id="Coils"/>
    </source>
</evidence>
<dbReference type="OrthoDB" id="9890280at2759"/>
<evidence type="ECO:0000256" key="1">
    <source>
        <dbReference type="ARBA" id="ARBA00002653"/>
    </source>
</evidence>
<dbReference type="PANTHER" id="PTHR14773">
    <property type="entry name" value="WD REPEAT-CONTAINING PROTEIN 76"/>
    <property type="match status" value="1"/>
</dbReference>
<name>A0A2T2NFM5_CORCC</name>
<feature type="region of interest" description="Disordered" evidence="11">
    <location>
        <begin position="37"/>
        <end position="82"/>
    </location>
</feature>
<evidence type="ECO:0000256" key="9">
    <source>
        <dbReference type="RuleBase" id="RU365004"/>
    </source>
</evidence>
<dbReference type="PANTHER" id="PTHR14773:SF0">
    <property type="entry name" value="WD REPEAT-CONTAINING PROTEIN 76"/>
    <property type="match status" value="1"/>
</dbReference>
<dbReference type="SMART" id="SM00320">
    <property type="entry name" value="WD40"/>
    <property type="match status" value="4"/>
</dbReference>